<gene>
    <name evidence="3" type="ORF">K1W69_07125</name>
</gene>
<proteinExistence type="predicted"/>
<keyword evidence="1" id="KW-0472">Membrane</keyword>
<accession>A0AAE2ZIR6</accession>
<protein>
    <submittedName>
        <fullName evidence="3">Alpha/beta fold hydrolase</fullName>
    </submittedName>
</protein>
<keyword evidence="1" id="KW-1133">Transmembrane helix</keyword>
<keyword evidence="1" id="KW-0812">Transmembrane</keyword>
<dbReference type="GO" id="GO:0016787">
    <property type="term" value="F:hydrolase activity"/>
    <property type="evidence" value="ECO:0007669"/>
    <property type="project" value="UniProtKB-KW"/>
</dbReference>
<dbReference type="InterPro" id="IPR029058">
    <property type="entry name" value="AB_hydrolase_fold"/>
</dbReference>
<evidence type="ECO:0000259" key="2">
    <source>
        <dbReference type="Pfam" id="PF12146"/>
    </source>
</evidence>
<dbReference type="AlphaFoldDB" id="A0AAE2ZIR6"/>
<evidence type="ECO:0000313" key="3">
    <source>
        <dbReference type="EMBL" id="MBW8636956.1"/>
    </source>
</evidence>
<feature type="transmembrane region" description="Helical" evidence="1">
    <location>
        <begin position="6"/>
        <end position="26"/>
    </location>
</feature>
<evidence type="ECO:0000313" key="4">
    <source>
        <dbReference type="Proteomes" id="UP001196509"/>
    </source>
</evidence>
<keyword evidence="4" id="KW-1185">Reference proteome</keyword>
<dbReference type="EMBL" id="JAICBX010000001">
    <property type="protein sequence ID" value="MBW8636956.1"/>
    <property type="molecule type" value="Genomic_DNA"/>
</dbReference>
<dbReference type="Pfam" id="PF12146">
    <property type="entry name" value="Hydrolase_4"/>
    <property type="match status" value="1"/>
</dbReference>
<keyword evidence="3" id="KW-0378">Hydrolase</keyword>
<dbReference type="Proteomes" id="UP001196509">
    <property type="component" value="Unassembled WGS sequence"/>
</dbReference>
<dbReference type="SUPFAM" id="SSF53474">
    <property type="entry name" value="alpha/beta-Hydrolases"/>
    <property type="match status" value="1"/>
</dbReference>
<sequence length="326" mass="36284">MIWKIGISLALFPVIYLLIAFVLILFPPRVKDTESLNFSQLHGGPDLSEQQKMQKYTARDGQQLAYRHYPSRSSVSLILLHGSGYHGGYLDPMARYLSNSNAAQIYVPNLRGHFGSGECRGDIGYIGQLEDDLSDLVDIILASDPDTTIIMGGHSSGGAMAIRFAASEYGEKIENYIALAPILGHKAPTVIEGNGGWAHISLPRIIGLSMLNNVRVHIFDHLETIRFNMPEQFQNGTETLGYSWRLMTNFNLHTNFRSDIEALPQTSLTLVGRDDEAMNAGAFIPLFNALYRSVELLDDQDHFSLTRSETSLVRINLWLDAVTRGN</sequence>
<comment type="caution">
    <text evidence="3">The sequence shown here is derived from an EMBL/GenBank/DDBJ whole genome shotgun (WGS) entry which is preliminary data.</text>
</comment>
<dbReference type="InterPro" id="IPR022742">
    <property type="entry name" value="Hydrolase_4"/>
</dbReference>
<evidence type="ECO:0000256" key="1">
    <source>
        <dbReference type="SAM" id="Phobius"/>
    </source>
</evidence>
<dbReference type="RefSeq" id="WP_220227596.1">
    <property type="nucleotide sequence ID" value="NZ_JAICBX010000001.1"/>
</dbReference>
<dbReference type="Gene3D" id="3.40.50.1820">
    <property type="entry name" value="alpha/beta hydrolase"/>
    <property type="match status" value="1"/>
</dbReference>
<organism evidence="3 4">
    <name type="scientific">Flavimaribacter sediminis</name>
    <dbReference type="NCBI Taxonomy" id="2865987"/>
    <lineage>
        <taxon>Bacteria</taxon>
        <taxon>Pseudomonadati</taxon>
        <taxon>Pseudomonadota</taxon>
        <taxon>Alphaproteobacteria</taxon>
        <taxon>Hyphomicrobiales</taxon>
        <taxon>Rhizobiaceae</taxon>
        <taxon>Flavimaribacter</taxon>
    </lineage>
</organism>
<name>A0AAE2ZIR6_9HYPH</name>
<feature type="domain" description="Serine aminopeptidase S33" evidence="2">
    <location>
        <begin position="76"/>
        <end position="189"/>
    </location>
</feature>
<reference evidence="3" key="1">
    <citation type="submission" date="2021-08" db="EMBL/GenBank/DDBJ databases">
        <title>Hoeflea bacterium WL0058 sp. nov., isolated from the sediment.</title>
        <authorList>
            <person name="Wang L."/>
            <person name="Zhang D."/>
        </authorList>
    </citation>
    <scope>NUCLEOTIDE SEQUENCE</scope>
    <source>
        <strain evidence="3">WL0058</strain>
    </source>
</reference>